<dbReference type="AlphaFoldDB" id="A0A2U3LJ47"/>
<evidence type="ECO:0000313" key="3">
    <source>
        <dbReference type="Proteomes" id="UP000238916"/>
    </source>
</evidence>
<gene>
    <name evidence="2" type="ORF">SBF1_5380004</name>
</gene>
<feature type="region of interest" description="Disordered" evidence="1">
    <location>
        <begin position="119"/>
        <end position="141"/>
    </location>
</feature>
<feature type="compositionally biased region" description="Low complexity" evidence="1">
    <location>
        <begin position="122"/>
        <end position="141"/>
    </location>
</feature>
<evidence type="ECO:0000313" key="2">
    <source>
        <dbReference type="EMBL" id="SPF51846.1"/>
    </source>
</evidence>
<accession>A0A2U3LJ47</accession>
<proteinExistence type="predicted"/>
<sequence length="141" mass="16073">MLKRHLKIQFIIGIIMKRPSISAEPKLCLCIPTLRGIGEFRADTPIHQDPILRHTIQSRRALPRRVYLIVVERVKKPPKAFGLKRFRDKLATSLSIQNKICHRIISNSYGSYTNSPYGISKRTTINTPPSSISTRTTVPLQ</sequence>
<dbReference type="Proteomes" id="UP000238916">
    <property type="component" value="Unassembled WGS sequence"/>
</dbReference>
<reference evidence="3" key="1">
    <citation type="submission" date="2018-02" db="EMBL/GenBank/DDBJ databases">
        <authorList>
            <person name="Hausmann B."/>
        </authorList>
    </citation>
    <scope>NUCLEOTIDE SEQUENCE [LARGE SCALE GENOMIC DNA]</scope>
    <source>
        <strain evidence="3">Peat soil MAG SbF1</strain>
    </source>
</reference>
<organism evidence="2 3">
    <name type="scientific">Candidatus Desulfosporosinus infrequens</name>
    <dbReference type="NCBI Taxonomy" id="2043169"/>
    <lineage>
        <taxon>Bacteria</taxon>
        <taxon>Bacillati</taxon>
        <taxon>Bacillota</taxon>
        <taxon>Clostridia</taxon>
        <taxon>Eubacteriales</taxon>
        <taxon>Desulfitobacteriaceae</taxon>
        <taxon>Desulfosporosinus</taxon>
    </lineage>
</organism>
<protein>
    <submittedName>
        <fullName evidence="2">Uncharacterized protein</fullName>
    </submittedName>
</protein>
<dbReference type="EMBL" id="OMOF01000488">
    <property type="protein sequence ID" value="SPF51846.1"/>
    <property type="molecule type" value="Genomic_DNA"/>
</dbReference>
<evidence type="ECO:0000256" key="1">
    <source>
        <dbReference type="SAM" id="MobiDB-lite"/>
    </source>
</evidence>
<name>A0A2U3LJ47_9FIRM</name>